<dbReference type="EMBL" id="JAHKPD010000013">
    <property type="protein sequence ID" value="MBU2951015.1"/>
    <property type="molecule type" value="Genomic_DNA"/>
</dbReference>
<accession>A0ACC5U9R5</accession>
<gene>
    <name evidence="1" type="ORF">KO493_09920</name>
</gene>
<keyword evidence="1" id="KW-0675">Receptor</keyword>
<reference evidence="1" key="1">
    <citation type="submission" date="2021-05" db="EMBL/GenBank/DDBJ databases">
        <title>Draft genomes of bacteria isolated from model marine particles.</title>
        <authorList>
            <person name="Datta M.S."/>
            <person name="Schwartzman J.A."/>
            <person name="Enke T.N."/>
            <person name="Saavedra J."/>
            <person name="Cermak N."/>
            <person name="Cordero O.X."/>
        </authorList>
    </citation>
    <scope>NUCLEOTIDE SEQUENCE</scope>
    <source>
        <strain evidence="1">I2M19</strain>
    </source>
</reference>
<dbReference type="Proteomes" id="UP001647509">
    <property type="component" value="Unassembled WGS sequence"/>
</dbReference>
<evidence type="ECO:0000313" key="1">
    <source>
        <dbReference type="EMBL" id="MBU2951015.1"/>
    </source>
</evidence>
<protein>
    <submittedName>
        <fullName evidence="1">TonB-dependent receptor</fullName>
    </submittedName>
</protein>
<organism evidence="1 2">
    <name type="scientific">Pseudotamlana agarivorans</name>
    <dbReference type="NCBI Taxonomy" id="481183"/>
    <lineage>
        <taxon>Bacteria</taxon>
        <taxon>Pseudomonadati</taxon>
        <taxon>Bacteroidota</taxon>
        <taxon>Flavobacteriia</taxon>
        <taxon>Flavobacteriales</taxon>
        <taxon>Flavobacteriaceae</taxon>
        <taxon>Pseudotamlana</taxon>
    </lineage>
</organism>
<keyword evidence="2" id="KW-1185">Reference proteome</keyword>
<sequence length="1067" mass="118549">MKLNKLIKTEINSNIWSELIDKKHKYGILSLFICQAISPTPIFAATKSVDNGTPKKVEITQQTITGTVSDVDGPLPGASVMIKGTSTGTVTDFDGEFNISTTDSNATLVISYVGYITQEIKVGNQSNINILLEPDTAALDEVVVVGYTTRKKGEITGSVSTVNSESIEKSGSKDLAKSLSGKVPGMIISDRGGYPGSTGDVDILIRGKATLNNNNPLILIDGVPAESFSYLSPQDIESLSVLKDGAAAIYGARAANGVILITTKRGKSGKPKINFNSTYNVSKFSVEPKFMNSEQYAIYNNEIAERYGQALPYSQADIDKYAAGNDPFYPSTDWSDLTFANSSPEARNSLSISGGSENVNYFVGADAISQVGMFHSGDLNFKQNQIRSNLDIKIVENFKIGVDLSGRFGTNKEPGVDANYIYKHIYTNLPTEVGIYPNGLVAWGGENGSNPYIMSTSESGFVENDNNDLRGRFSYDINLNNWIKGLELKGFASVQKESYDEKSWYTPWEVYTYQEGTGDYIEEPGYSQQGNKSILRETYWEMNNTLFNATIHYRNMFAEKHTVSGFVGMEQATTNQRTFWAERRDFPSDNHPELFAGSDEGQISYGTSQEWARLNFFGSLSYDFKKKYFVDFTIRRDGSSNFGEGNRFGTFPGVAASWAIDKEGFMDNANWINALRLRTSWALMGNDRIDAFQYLTRYSYGGPTNAAQPNYYIFGTNGSRQNGYTSTNVPNPDITWETADMKNIGLNMSLFDGRFNADFNYFYQKRENILITRNASIPEAAGLTLPEENLGKVDNFGWEAEASWSASVNENFHYNIGGNFTQAKNEVVYLDEAADVPEGLKQEGHPMDSYIVYPTNGLFRDQDEVNAAPAKLDGTVEGEPYYVDTDGNGVIDANDRTRAYTSATPEIQYGVFGGFTYKNLDFSFLFQGQAKAETLVFFDQAGARPEFVYNDRWTPDNRDASYPRAFGQSDEYSGNQSGDQENFEGADLYLKDASFLRLKEIELGYTLTKEKSTFADIRFFVRGFNLFTMFSDIADANLDPEALGYNNFRGSTYPSLKTFTLGLNLNF</sequence>
<evidence type="ECO:0000313" key="2">
    <source>
        <dbReference type="Proteomes" id="UP001647509"/>
    </source>
</evidence>
<comment type="caution">
    <text evidence="1">The sequence shown here is derived from an EMBL/GenBank/DDBJ whole genome shotgun (WGS) entry which is preliminary data.</text>
</comment>
<proteinExistence type="predicted"/>
<name>A0ACC5U9R5_9FLAO</name>